<evidence type="ECO:0000313" key="1">
    <source>
        <dbReference type="EMBL" id="GHB14972.1"/>
    </source>
</evidence>
<protein>
    <submittedName>
        <fullName evidence="1">Uncharacterized protein</fullName>
    </submittedName>
</protein>
<name>A0ABQ3E057_9ACTN</name>
<keyword evidence="2" id="KW-1185">Reference proteome</keyword>
<sequence length="119" mass="13092">MLTTSNSAQADVDEMAACSTTGAWGQVVADWWGADDRIDFKMTYGDTLADGHHMRVRLVTTDVNGTRKNWSWHSDTDGANNGNKTYSSYAINDSGIFGWGIQVGRFEGNSMLNSCTDWV</sequence>
<dbReference type="EMBL" id="BMVO01000014">
    <property type="protein sequence ID" value="GHB14972.1"/>
    <property type="molecule type" value="Genomic_DNA"/>
</dbReference>
<accession>A0ABQ3E057</accession>
<gene>
    <name evidence="1" type="ORF">GCM10010346_43390</name>
</gene>
<evidence type="ECO:0000313" key="2">
    <source>
        <dbReference type="Proteomes" id="UP000599437"/>
    </source>
</evidence>
<comment type="caution">
    <text evidence="1">The sequence shown here is derived from an EMBL/GenBank/DDBJ whole genome shotgun (WGS) entry which is preliminary data.</text>
</comment>
<reference evidence="2" key="1">
    <citation type="journal article" date="2019" name="Int. J. Syst. Evol. Microbiol.">
        <title>The Global Catalogue of Microorganisms (GCM) 10K type strain sequencing project: providing services to taxonomists for standard genome sequencing and annotation.</title>
        <authorList>
            <consortium name="The Broad Institute Genomics Platform"/>
            <consortium name="The Broad Institute Genome Sequencing Center for Infectious Disease"/>
            <person name="Wu L."/>
            <person name="Ma J."/>
        </authorList>
    </citation>
    <scope>NUCLEOTIDE SEQUENCE [LARGE SCALE GENOMIC DNA]</scope>
    <source>
        <strain evidence="2">JCM 4737</strain>
    </source>
</reference>
<dbReference type="Proteomes" id="UP000599437">
    <property type="component" value="Unassembled WGS sequence"/>
</dbReference>
<organism evidence="1 2">
    <name type="scientific">Streptomyces chryseus</name>
    <dbReference type="NCBI Taxonomy" id="68186"/>
    <lineage>
        <taxon>Bacteria</taxon>
        <taxon>Bacillati</taxon>
        <taxon>Actinomycetota</taxon>
        <taxon>Actinomycetes</taxon>
        <taxon>Kitasatosporales</taxon>
        <taxon>Streptomycetaceae</taxon>
        <taxon>Streptomyces</taxon>
    </lineage>
</organism>
<proteinExistence type="predicted"/>